<dbReference type="STRING" id="994479.GCA_000194155_02868"/>
<dbReference type="Gene3D" id="3.30.370.10">
    <property type="entry name" value="Barstar-like"/>
    <property type="match status" value="1"/>
</dbReference>
<comment type="similarity">
    <text evidence="1">Belongs to the barstar family.</text>
</comment>
<protein>
    <submittedName>
        <fullName evidence="4">RNAse (Barnase) inhibitor barstar</fullName>
    </submittedName>
</protein>
<sequence>MFATKWASRVRKEPAVSEVEQPSGGVTRREAVQEAEQRGATAHVLDGSDLVSKRTTLDGIAAVLNFPEWAGRNLDALYDCLTDLSWLPEGEHVLVWSGFHTLAEHDPKAFGRINAVLRDASEHPICGREFTAVLTRS</sequence>
<dbReference type="AlphaFoldDB" id="A0A2N3XW62"/>
<comment type="caution">
    <text evidence="4">The sequence shown here is derived from an EMBL/GenBank/DDBJ whole genome shotgun (WGS) entry which is preliminary data.</text>
</comment>
<name>A0A2N3XW62_SACSN</name>
<keyword evidence="5" id="KW-1185">Reference proteome</keyword>
<reference evidence="4" key="1">
    <citation type="submission" date="2017-12" db="EMBL/GenBank/DDBJ databases">
        <title>Sequencing the genomes of 1000 Actinobacteria strains.</title>
        <authorList>
            <person name="Klenk H.-P."/>
        </authorList>
    </citation>
    <scope>NUCLEOTIDE SEQUENCE [LARGE SCALE GENOMIC DNA]</scope>
    <source>
        <strain evidence="4">DSM 44228</strain>
    </source>
</reference>
<proteinExistence type="inferred from homology"/>
<evidence type="ECO:0000259" key="3">
    <source>
        <dbReference type="Pfam" id="PF01337"/>
    </source>
</evidence>
<evidence type="ECO:0000313" key="4">
    <source>
        <dbReference type="EMBL" id="PKW14917.1"/>
    </source>
</evidence>
<dbReference type="InterPro" id="IPR035905">
    <property type="entry name" value="Barstar-like_sf"/>
</dbReference>
<organism evidence="4 5">
    <name type="scientific">Saccharopolyspora spinosa</name>
    <dbReference type="NCBI Taxonomy" id="60894"/>
    <lineage>
        <taxon>Bacteria</taxon>
        <taxon>Bacillati</taxon>
        <taxon>Actinomycetota</taxon>
        <taxon>Actinomycetes</taxon>
        <taxon>Pseudonocardiales</taxon>
        <taxon>Pseudonocardiaceae</taxon>
        <taxon>Saccharopolyspora</taxon>
    </lineage>
</organism>
<dbReference type="OrthoDB" id="5184890at2"/>
<dbReference type="CDD" id="cd05141">
    <property type="entry name" value="Barstar_evA4336-like"/>
    <property type="match status" value="1"/>
</dbReference>
<gene>
    <name evidence="4" type="ORF">A8926_2573</name>
</gene>
<evidence type="ECO:0000313" key="5">
    <source>
        <dbReference type="Proteomes" id="UP000233786"/>
    </source>
</evidence>
<feature type="region of interest" description="Disordered" evidence="2">
    <location>
        <begin position="1"/>
        <end position="30"/>
    </location>
</feature>
<dbReference type="Proteomes" id="UP000233786">
    <property type="component" value="Unassembled WGS sequence"/>
</dbReference>
<dbReference type="EMBL" id="PJNB01000001">
    <property type="protein sequence ID" value="PKW14917.1"/>
    <property type="molecule type" value="Genomic_DNA"/>
</dbReference>
<evidence type="ECO:0000256" key="1">
    <source>
        <dbReference type="ARBA" id="ARBA00006845"/>
    </source>
</evidence>
<feature type="domain" description="Barstar (barnase inhibitor)" evidence="3">
    <location>
        <begin position="43"/>
        <end position="123"/>
    </location>
</feature>
<dbReference type="InterPro" id="IPR000468">
    <property type="entry name" value="Barstar"/>
</dbReference>
<accession>A0A2N3XW62</accession>
<dbReference type="Pfam" id="PF01337">
    <property type="entry name" value="Barstar"/>
    <property type="match status" value="1"/>
</dbReference>
<evidence type="ECO:0000256" key="2">
    <source>
        <dbReference type="SAM" id="MobiDB-lite"/>
    </source>
</evidence>
<dbReference type="SUPFAM" id="SSF52038">
    <property type="entry name" value="Barstar-related"/>
    <property type="match status" value="1"/>
</dbReference>